<dbReference type="EMBL" id="CAKJTJ010000035">
    <property type="protein sequence ID" value="CAG9623119.1"/>
    <property type="molecule type" value="Genomic_DNA"/>
</dbReference>
<evidence type="ECO:0008006" key="3">
    <source>
        <dbReference type="Google" id="ProtNLM"/>
    </source>
</evidence>
<evidence type="ECO:0000313" key="1">
    <source>
        <dbReference type="EMBL" id="CAG9623119.1"/>
    </source>
</evidence>
<proteinExistence type="predicted"/>
<reference evidence="1 2" key="1">
    <citation type="submission" date="2021-10" db="EMBL/GenBank/DDBJ databases">
        <authorList>
            <person name="Criscuolo A."/>
        </authorList>
    </citation>
    <scope>NUCLEOTIDE SEQUENCE [LARGE SCALE GENOMIC DNA]</scope>
    <source>
        <strain evidence="2">CIP 111883</strain>
    </source>
</reference>
<comment type="caution">
    <text evidence="1">The sequence shown here is derived from an EMBL/GenBank/DDBJ whole genome shotgun (WGS) entry which is preliminary data.</text>
</comment>
<dbReference type="Proteomes" id="UP000789833">
    <property type="component" value="Unassembled WGS sequence"/>
</dbReference>
<evidence type="ECO:0000313" key="2">
    <source>
        <dbReference type="Proteomes" id="UP000789833"/>
    </source>
</evidence>
<sequence>MFCPGSKPARQDLLSSPPLQEICELLTNQVERVENTLKDRLQEESPIGYTTSKGLRLLKVNEFLSFCLYHEGMHFEKIKLIKKLVGSLDNNEKNGSSTR</sequence>
<accession>A0ABN8AFT1</accession>
<keyword evidence="2" id="KW-1185">Reference proteome</keyword>
<gene>
    <name evidence="1" type="ORF">BACCIP111883_03915</name>
</gene>
<name>A0ABN8AFT1_9BACI</name>
<organism evidence="1 2">
    <name type="scientific">Sutcliffiella rhizosphaerae</name>
    <dbReference type="NCBI Taxonomy" id="2880967"/>
    <lineage>
        <taxon>Bacteria</taxon>
        <taxon>Bacillati</taxon>
        <taxon>Bacillota</taxon>
        <taxon>Bacilli</taxon>
        <taxon>Bacillales</taxon>
        <taxon>Bacillaceae</taxon>
        <taxon>Sutcliffiella</taxon>
    </lineage>
</organism>
<protein>
    <recommendedName>
        <fullName evidence="3">DinB family protein</fullName>
    </recommendedName>
</protein>